<evidence type="ECO:0000313" key="3">
    <source>
        <dbReference type="EMBL" id="QIS23326.1"/>
    </source>
</evidence>
<proteinExistence type="predicted"/>
<keyword evidence="1" id="KW-0175">Coiled coil</keyword>
<dbReference type="RefSeq" id="WP_167490668.1">
    <property type="nucleotide sequence ID" value="NZ_CP046173.1"/>
</dbReference>
<evidence type="ECO:0000256" key="2">
    <source>
        <dbReference type="SAM" id="MobiDB-lite"/>
    </source>
</evidence>
<protein>
    <submittedName>
        <fullName evidence="3">Uncharacterized protein</fullName>
    </submittedName>
</protein>
<evidence type="ECO:0000313" key="4">
    <source>
        <dbReference type="Proteomes" id="UP000500953"/>
    </source>
</evidence>
<sequence>MAQLLGRTQDKGWVPEQYYKNPVGRRFHDLSNTRERVALEFKAGEVGKAALDQLRKDSHALARGWVVEWYVAPGSKIDPRVQERLDKLQHRYPGKFSVIRVPESQFKEAIRIGKEKAKAQEQTKAVTKALDPARVAELAARKKELAKTVEEKTREIAKAQHEGKVLDVENVEKAHNDTSKALDRVRAAERAQTAEMLKAIGLGPKAARDMSEILEQGRENQRAGLVASVEAIGKVAEQEAQARDEKARALEEETARAREAEAKAQEARKRAAEWQRNQMEQFQQKGMAREFIDIMQLVNQGRPAPGVPLPGAPEIAPEVTRDGRAKELERTRNRGIDGRGPRDGR</sequence>
<accession>A0A6G9ZDY5</accession>
<feature type="coiled-coil region" evidence="1">
    <location>
        <begin position="135"/>
        <end position="162"/>
    </location>
</feature>
<dbReference type="EMBL" id="CP046173">
    <property type="protein sequence ID" value="QIS23326.1"/>
    <property type="molecule type" value="Genomic_DNA"/>
</dbReference>
<dbReference type="AlphaFoldDB" id="A0A6G9ZDY5"/>
<feature type="coiled-coil region" evidence="1">
    <location>
        <begin position="233"/>
        <end position="277"/>
    </location>
</feature>
<feature type="compositionally biased region" description="Basic and acidic residues" evidence="2">
    <location>
        <begin position="319"/>
        <end position="345"/>
    </location>
</feature>
<feature type="region of interest" description="Disordered" evidence="2">
    <location>
        <begin position="302"/>
        <end position="345"/>
    </location>
</feature>
<organism evidence="3 4">
    <name type="scientific">Nocardia terpenica</name>
    <dbReference type="NCBI Taxonomy" id="455432"/>
    <lineage>
        <taxon>Bacteria</taxon>
        <taxon>Bacillati</taxon>
        <taxon>Actinomycetota</taxon>
        <taxon>Actinomycetes</taxon>
        <taxon>Mycobacteriales</taxon>
        <taxon>Nocardiaceae</taxon>
        <taxon>Nocardia</taxon>
    </lineage>
</organism>
<reference evidence="3 4" key="1">
    <citation type="journal article" date="2019" name="ACS Chem. Biol.">
        <title>Identification and Mobilization of a Cryptic Antibiotic Biosynthesis Gene Locus from a Human-Pathogenic Nocardia Isolate.</title>
        <authorList>
            <person name="Herisse M."/>
            <person name="Ishida K."/>
            <person name="Porter J.L."/>
            <person name="Howden B."/>
            <person name="Hertweck C."/>
            <person name="Stinear T.P."/>
            <person name="Pidot S.J."/>
        </authorList>
    </citation>
    <scope>NUCLEOTIDE SEQUENCE [LARGE SCALE GENOMIC DNA]</scope>
    <source>
        <strain evidence="3 4">AUSMDU00012715</strain>
    </source>
</reference>
<dbReference type="Proteomes" id="UP000500953">
    <property type="component" value="Chromosome"/>
</dbReference>
<evidence type="ECO:0000256" key="1">
    <source>
        <dbReference type="SAM" id="Coils"/>
    </source>
</evidence>
<name>A0A6G9ZDY5_9NOCA</name>
<gene>
    <name evidence="3" type="ORF">F6W96_38320</name>
</gene>